<dbReference type="EMBL" id="NUMG01000027">
    <property type="protein sequence ID" value="PGT99419.1"/>
    <property type="molecule type" value="Genomic_DNA"/>
</dbReference>
<dbReference type="RefSeq" id="WP_098858874.1">
    <property type="nucleotide sequence ID" value="NZ_NUMG01000027.1"/>
</dbReference>
<gene>
    <name evidence="1" type="ORF">COD19_19030</name>
</gene>
<protein>
    <submittedName>
        <fullName evidence="1">Uncharacterized protein</fullName>
    </submittedName>
</protein>
<organism evidence="1 2">
    <name type="scientific">Bacillus cereus</name>
    <dbReference type="NCBI Taxonomy" id="1396"/>
    <lineage>
        <taxon>Bacteria</taxon>
        <taxon>Bacillati</taxon>
        <taxon>Bacillota</taxon>
        <taxon>Bacilli</taxon>
        <taxon>Bacillales</taxon>
        <taxon>Bacillaceae</taxon>
        <taxon>Bacillus</taxon>
        <taxon>Bacillus cereus group</taxon>
    </lineage>
</organism>
<evidence type="ECO:0000313" key="1">
    <source>
        <dbReference type="EMBL" id="PGT99419.1"/>
    </source>
</evidence>
<name>A0A2C1LN97_BACCE</name>
<evidence type="ECO:0000313" key="2">
    <source>
        <dbReference type="Proteomes" id="UP000225766"/>
    </source>
</evidence>
<reference evidence="1 2" key="1">
    <citation type="submission" date="2017-09" db="EMBL/GenBank/DDBJ databases">
        <title>Large-scale bioinformatics analysis of Bacillus genomes uncovers conserved roles of natural products in bacterial physiology.</title>
        <authorList>
            <consortium name="Agbiome Team Llc"/>
            <person name="Bleich R.M."/>
            <person name="Grubbs K.J."/>
            <person name="Santa Maria K.C."/>
            <person name="Allen S.E."/>
            <person name="Farag S."/>
            <person name="Shank E.A."/>
            <person name="Bowers A."/>
        </authorList>
    </citation>
    <scope>NUCLEOTIDE SEQUENCE [LARGE SCALE GENOMIC DNA]</scope>
    <source>
        <strain evidence="1 2">AFS040105</strain>
    </source>
</reference>
<proteinExistence type="predicted"/>
<dbReference type="Proteomes" id="UP000225766">
    <property type="component" value="Unassembled WGS sequence"/>
</dbReference>
<accession>A0A2C1LN97</accession>
<dbReference type="AlphaFoldDB" id="A0A2C1LN97"/>
<comment type="caution">
    <text evidence="1">The sequence shown here is derived from an EMBL/GenBank/DDBJ whole genome shotgun (WGS) entry which is preliminary data.</text>
</comment>
<sequence>MSNKSFSLQSKNDYIVYLRFLIISSYKSLSSYKKYLSQTEAIIADKKLKERPDSVISHDTYEESRAKLLFVANKLLNIYGDHSNYGMSYKKFREKVKKAKTLALELPNLDEETKTHLNNLNSMRNWGNHIPESLLISALEISPSLHEPPFSPFTITMFEKCSGQWLISLYEESLRNIELYQNIHAQMMLDYTALIGEFPVILPINPGVRNLDDLEIPTTSWNIQQSKK</sequence>